<proteinExistence type="predicted"/>
<evidence type="ECO:0000259" key="4">
    <source>
        <dbReference type="PROSITE" id="PS50102"/>
    </source>
</evidence>
<feature type="compositionally biased region" description="Polar residues" evidence="3">
    <location>
        <begin position="276"/>
        <end position="306"/>
    </location>
</feature>
<keyword evidence="6" id="KW-1185">Reference proteome</keyword>
<dbReference type="Pfam" id="PF00076">
    <property type="entry name" value="RRM_1"/>
    <property type="match status" value="1"/>
</dbReference>
<dbReference type="InterPro" id="IPR035979">
    <property type="entry name" value="RBD_domain_sf"/>
</dbReference>
<reference evidence="5" key="2">
    <citation type="submission" date="2022-10" db="EMBL/GenBank/DDBJ databases">
        <authorList>
            <consortium name="ENA_rothamsted_submissions"/>
            <consortium name="culmorum"/>
            <person name="King R."/>
        </authorList>
    </citation>
    <scope>NUCLEOTIDE SEQUENCE</scope>
</reference>
<dbReference type="OrthoDB" id="1879688at2759"/>
<evidence type="ECO:0000256" key="1">
    <source>
        <dbReference type="ARBA" id="ARBA00022884"/>
    </source>
</evidence>
<dbReference type="Gene3D" id="3.30.70.330">
    <property type="match status" value="1"/>
</dbReference>
<feature type="domain" description="RRM" evidence="4">
    <location>
        <begin position="4"/>
        <end position="74"/>
    </location>
</feature>
<dbReference type="InterPro" id="IPR012677">
    <property type="entry name" value="Nucleotide-bd_a/b_plait_sf"/>
</dbReference>
<dbReference type="PROSITE" id="PS50102">
    <property type="entry name" value="RRM"/>
    <property type="match status" value="1"/>
</dbReference>
<accession>A0A9N9WW85</accession>
<dbReference type="SUPFAM" id="SSF54928">
    <property type="entry name" value="RNA-binding domain, RBD"/>
    <property type="match status" value="1"/>
</dbReference>
<dbReference type="GO" id="GO:0003723">
    <property type="term" value="F:RNA binding"/>
    <property type="evidence" value="ECO:0007669"/>
    <property type="project" value="UniProtKB-UniRule"/>
</dbReference>
<evidence type="ECO:0000256" key="2">
    <source>
        <dbReference type="PROSITE-ProRule" id="PRU00176"/>
    </source>
</evidence>
<reference evidence="5" key="1">
    <citation type="submission" date="2022-01" db="EMBL/GenBank/DDBJ databases">
        <authorList>
            <person name="King R."/>
        </authorList>
    </citation>
    <scope>NUCLEOTIDE SEQUENCE</scope>
</reference>
<evidence type="ECO:0000256" key="3">
    <source>
        <dbReference type="SAM" id="MobiDB-lite"/>
    </source>
</evidence>
<feature type="compositionally biased region" description="Low complexity" evidence="3">
    <location>
        <begin position="116"/>
        <end position="134"/>
    </location>
</feature>
<evidence type="ECO:0000313" key="5">
    <source>
        <dbReference type="EMBL" id="CAG9807885.1"/>
    </source>
</evidence>
<keyword evidence="1 2" id="KW-0694">RNA-binding</keyword>
<feature type="compositionally biased region" description="Gly residues" evidence="3">
    <location>
        <begin position="80"/>
        <end position="91"/>
    </location>
</feature>
<dbReference type="Proteomes" id="UP001153620">
    <property type="component" value="Chromosome 3"/>
</dbReference>
<feature type="region of interest" description="Disordered" evidence="3">
    <location>
        <begin position="74"/>
        <end position="190"/>
    </location>
</feature>
<feature type="region of interest" description="Disordered" evidence="3">
    <location>
        <begin position="246"/>
        <end position="344"/>
    </location>
</feature>
<gene>
    <name evidence="5" type="ORF">CHIRRI_LOCUS10731</name>
</gene>
<dbReference type="InterPro" id="IPR000504">
    <property type="entry name" value="RRM_dom"/>
</dbReference>
<dbReference type="SMART" id="SM00360">
    <property type="entry name" value="RRM"/>
    <property type="match status" value="1"/>
</dbReference>
<dbReference type="AlphaFoldDB" id="A0A9N9WW85"/>
<dbReference type="PANTHER" id="PTHR23147">
    <property type="entry name" value="SERINE/ARGININE RICH SPLICING FACTOR"/>
    <property type="match status" value="1"/>
</dbReference>
<protein>
    <recommendedName>
        <fullName evidence="4">RRM domain-containing protein</fullName>
    </recommendedName>
</protein>
<evidence type="ECO:0000313" key="6">
    <source>
        <dbReference type="Proteomes" id="UP001153620"/>
    </source>
</evidence>
<dbReference type="InterPro" id="IPR050907">
    <property type="entry name" value="SRSF"/>
</dbReference>
<organism evidence="5 6">
    <name type="scientific">Chironomus riparius</name>
    <dbReference type="NCBI Taxonomy" id="315576"/>
    <lineage>
        <taxon>Eukaryota</taxon>
        <taxon>Metazoa</taxon>
        <taxon>Ecdysozoa</taxon>
        <taxon>Arthropoda</taxon>
        <taxon>Hexapoda</taxon>
        <taxon>Insecta</taxon>
        <taxon>Pterygota</taxon>
        <taxon>Neoptera</taxon>
        <taxon>Endopterygota</taxon>
        <taxon>Diptera</taxon>
        <taxon>Nematocera</taxon>
        <taxon>Chironomoidea</taxon>
        <taxon>Chironomidae</taxon>
        <taxon>Chironominae</taxon>
        <taxon>Chironomus</taxon>
    </lineage>
</organism>
<sequence length="344" mass="38326">MIPRKVFVGSLPQGSKPEELRRLFEKYGVVTECDILNRCGFVHMATSEQADAAIKALNNVLFNGVNIVVERGRMKPQGSLGSGSNRGGQMGGNNRNNGPQGIRGGNSRGNGAFRANNMSGGMNQQQMGGPMRQNRQNDRQQSRNTPYSKNQRGGGAGRSFQQRDNNPMGGNNNSNHNMGRFDNNMQMDNRQGMNNFDRGMSNNNMMDRNRSGFNDDNNFNFSEDRRGFALPSYSNDISQNNFGNDRQNNSMGNMGNRRNSGAPPFMTGQSFERRNQNMGNSSGVGNKFQNNDMFTRRSGQQGSTGVNRNQNNTNNFESGNFGNFGANRNQGPPRRDYMNQNRRF</sequence>
<name>A0A9N9WW85_9DIPT</name>
<feature type="compositionally biased region" description="Low complexity" evidence="3">
    <location>
        <begin position="248"/>
        <end position="261"/>
    </location>
</feature>
<feature type="compositionally biased region" description="Low complexity" evidence="3">
    <location>
        <begin position="307"/>
        <end position="327"/>
    </location>
</feature>
<feature type="compositionally biased region" description="Low complexity" evidence="3">
    <location>
        <begin position="165"/>
        <end position="178"/>
    </location>
</feature>
<dbReference type="EMBL" id="OU895879">
    <property type="protein sequence ID" value="CAG9807885.1"/>
    <property type="molecule type" value="Genomic_DNA"/>
</dbReference>